<sequence length="261" mass="30403">MPTPDCSISIDELLYPGKLQRIFLEEAAPRRVMIAITDFPPKILDFTVMGLTLNRGRQYESLYSVLQRADTWLRQQVSLNVVTVQTIPQREEFYGTDETETFFVEPALASVDILRILRVAYVRELDDFRDEITENRATSFSGSLSLSCKIFAPEKQSLAEETRDAQIRRVLNWLDTNEDVSQLLWLETGLFKRHEEWRMAEILHKGDVVYKDKSTDYWDTHYRFCIRAFYIGPRKKTTTEQKLYLSRINANAFGFGKCSVS</sequence>
<organism evidence="1">
    <name type="scientific">Notodromas monacha</name>
    <dbReference type="NCBI Taxonomy" id="399045"/>
    <lineage>
        <taxon>Eukaryota</taxon>
        <taxon>Metazoa</taxon>
        <taxon>Ecdysozoa</taxon>
        <taxon>Arthropoda</taxon>
        <taxon>Crustacea</taxon>
        <taxon>Oligostraca</taxon>
        <taxon>Ostracoda</taxon>
        <taxon>Podocopa</taxon>
        <taxon>Podocopida</taxon>
        <taxon>Cypridocopina</taxon>
        <taxon>Cypridoidea</taxon>
        <taxon>Cyprididae</taxon>
        <taxon>Notodromas</taxon>
    </lineage>
</organism>
<dbReference type="EMBL" id="CAJPEX010005876">
    <property type="protein sequence ID" value="CAG0923844.1"/>
    <property type="molecule type" value="Genomic_DNA"/>
</dbReference>
<accession>A0A7R9GJR2</accession>
<reference evidence="1" key="1">
    <citation type="submission" date="2020-11" db="EMBL/GenBank/DDBJ databases">
        <authorList>
            <person name="Tran Van P."/>
        </authorList>
    </citation>
    <scope>NUCLEOTIDE SEQUENCE</scope>
</reference>
<name>A0A7R9GJR2_9CRUS</name>
<keyword evidence="2" id="KW-1185">Reference proteome</keyword>
<evidence type="ECO:0000313" key="2">
    <source>
        <dbReference type="Proteomes" id="UP000678499"/>
    </source>
</evidence>
<evidence type="ECO:0000313" key="1">
    <source>
        <dbReference type="EMBL" id="CAD7283692.1"/>
    </source>
</evidence>
<dbReference type="Proteomes" id="UP000678499">
    <property type="component" value="Unassembled WGS sequence"/>
</dbReference>
<dbReference type="EMBL" id="OA887913">
    <property type="protein sequence ID" value="CAD7283692.1"/>
    <property type="molecule type" value="Genomic_DNA"/>
</dbReference>
<proteinExistence type="predicted"/>
<gene>
    <name evidence="1" type="ORF">NMOB1V02_LOCUS11305</name>
</gene>
<protein>
    <submittedName>
        <fullName evidence="1">Uncharacterized protein</fullName>
    </submittedName>
</protein>
<dbReference type="AlphaFoldDB" id="A0A7R9GJR2"/>